<dbReference type="RefSeq" id="WP_203820253.1">
    <property type="nucleotide sequence ID" value="NZ_BAAABP010000002.1"/>
</dbReference>
<name>A0A919J6D0_9ACTN</name>
<keyword evidence="2" id="KW-1185">Reference proteome</keyword>
<proteinExistence type="predicted"/>
<dbReference type="EMBL" id="BOMM01000050">
    <property type="protein sequence ID" value="GIE13828.1"/>
    <property type="molecule type" value="Genomic_DNA"/>
</dbReference>
<evidence type="ECO:0000313" key="1">
    <source>
        <dbReference type="EMBL" id="GIE13828.1"/>
    </source>
</evidence>
<dbReference type="Proteomes" id="UP000598174">
    <property type="component" value="Unassembled WGS sequence"/>
</dbReference>
<sequence length="137" mass="15302">MPVVADNIDQFVIHPTYALAGLLPDQEHADRVLEALSTALDADVEVQLLHGEEGLRILDQGGSGHGRTAWFHRLLQNWTYYEQILGIYSEGLRRGELLTVIPCALDVRRQVAATMVPHGAHRLYYFGYDTVESMVTG</sequence>
<comment type="caution">
    <text evidence="1">The sequence shown here is derived from an EMBL/GenBank/DDBJ whole genome shotgun (WGS) entry which is preliminary data.</text>
</comment>
<protein>
    <submittedName>
        <fullName evidence="1">Uncharacterized protein</fullName>
    </submittedName>
</protein>
<gene>
    <name evidence="1" type="ORF">Afe05nite_56680</name>
</gene>
<dbReference type="AlphaFoldDB" id="A0A919J6D0"/>
<organism evidence="1 2">
    <name type="scientific">Paractinoplanes ferrugineus</name>
    <dbReference type="NCBI Taxonomy" id="113564"/>
    <lineage>
        <taxon>Bacteria</taxon>
        <taxon>Bacillati</taxon>
        <taxon>Actinomycetota</taxon>
        <taxon>Actinomycetes</taxon>
        <taxon>Micromonosporales</taxon>
        <taxon>Micromonosporaceae</taxon>
        <taxon>Paractinoplanes</taxon>
    </lineage>
</organism>
<reference evidence="1" key="1">
    <citation type="submission" date="2021-01" db="EMBL/GenBank/DDBJ databases">
        <title>Whole genome shotgun sequence of Actinoplanes ferrugineus NBRC 15555.</title>
        <authorList>
            <person name="Komaki H."/>
            <person name="Tamura T."/>
        </authorList>
    </citation>
    <scope>NUCLEOTIDE SEQUENCE</scope>
    <source>
        <strain evidence="1">NBRC 15555</strain>
    </source>
</reference>
<evidence type="ECO:0000313" key="2">
    <source>
        <dbReference type="Proteomes" id="UP000598174"/>
    </source>
</evidence>
<accession>A0A919J6D0</accession>